<proteinExistence type="predicted"/>
<evidence type="ECO:0000313" key="1">
    <source>
        <dbReference type="EMBL" id="MDU0114757.1"/>
    </source>
</evidence>
<accession>A0ABU3R502</accession>
<dbReference type="RefSeq" id="WP_315948438.1">
    <property type="nucleotide sequence ID" value="NZ_JAWCUA010000010.1"/>
</dbReference>
<evidence type="ECO:0000313" key="2">
    <source>
        <dbReference type="Proteomes" id="UP001257914"/>
    </source>
</evidence>
<reference evidence="1 2" key="1">
    <citation type="submission" date="2023-10" db="EMBL/GenBank/DDBJ databases">
        <title>Psychrosphaera aquimaarina strain SW33 isolated from seawater.</title>
        <authorList>
            <person name="Bayburt H."/>
            <person name="Kim J.M."/>
            <person name="Choi B.J."/>
            <person name="Jeon C.O."/>
        </authorList>
    </citation>
    <scope>NUCLEOTIDE SEQUENCE [LARGE SCALE GENOMIC DNA]</scope>
    <source>
        <strain evidence="1 2">KCTC 52743</strain>
    </source>
</reference>
<sequence>MSFIQEVNNARSEGFKKSVKEKFVVRQKELQEEQVEFHSIINEIINKIDEIKSDILNAAEKGAHSYIILDNFNWVKSPYFRGSVDFDGTALNTPELLSGDPALLGFNSEWHKTYRQFVRETITDKLFLNLWEQLESLGLEPFVKNNGFKNQFGVKF</sequence>
<gene>
    <name evidence="1" type="ORF">RT723_17520</name>
</gene>
<organism evidence="1 2">
    <name type="scientific">Psychrosphaera aquimarina</name>
    <dbReference type="NCBI Taxonomy" id="2044854"/>
    <lineage>
        <taxon>Bacteria</taxon>
        <taxon>Pseudomonadati</taxon>
        <taxon>Pseudomonadota</taxon>
        <taxon>Gammaproteobacteria</taxon>
        <taxon>Alteromonadales</taxon>
        <taxon>Pseudoalteromonadaceae</taxon>
        <taxon>Psychrosphaera</taxon>
    </lineage>
</organism>
<name>A0ABU3R502_9GAMM</name>
<dbReference type="Proteomes" id="UP001257914">
    <property type="component" value="Unassembled WGS sequence"/>
</dbReference>
<protein>
    <submittedName>
        <fullName evidence="1">Uncharacterized protein</fullName>
    </submittedName>
</protein>
<keyword evidence="2" id="KW-1185">Reference proteome</keyword>
<dbReference type="EMBL" id="JAWCUA010000010">
    <property type="protein sequence ID" value="MDU0114757.1"/>
    <property type="molecule type" value="Genomic_DNA"/>
</dbReference>
<comment type="caution">
    <text evidence="1">The sequence shown here is derived from an EMBL/GenBank/DDBJ whole genome shotgun (WGS) entry which is preliminary data.</text>
</comment>